<sequence length="276" mass="32177">HVDNIHRMAQYCDNKTDCRRTQILEYFGEIFDRVKCIRSNMNTICDNCKLLETKKSKSIDMTEKIKLICNSIKIVCSREDLTLLHLADILKGSFNSKIIEKNHHILEFHSKMDEFKKCDIERLIRKLIFLGFLKEELKVIKNPDTVACYVRPGPKISQLNSILNKCKSDLRRLIKSLGVEHKIDNFNLIFTRKMILEMLSQLPTDKETLLGITGYTEAIFNNYKGNDFLKIFQHYSNLKASIETKNEASFNVHKSKYKRKTGSNDQSVKKSKIKSF</sequence>
<dbReference type="GO" id="GO:0006260">
    <property type="term" value="P:DNA replication"/>
    <property type="evidence" value="ECO:0007669"/>
    <property type="project" value="InterPro"/>
</dbReference>
<dbReference type="GO" id="GO:0043138">
    <property type="term" value="F:3'-5' DNA helicase activity"/>
    <property type="evidence" value="ECO:0007669"/>
    <property type="project" value="UniProtKB-EC"/>
</dbReference>
<dbReference type="AlphaFoldDB" id="M4SMS7"/>
<dbReference type="InterPro" id="IPR044876">
    <property type="entry name" value="HRDC_dom_sf"/>
</dbReference>
<feature type="domain" description="HRDC" evidence="3">
    <location>
        <begin position="160"/>
        <end position="242"/>
    </location>
</feature>
<dbReference type="EC" id="5.6.2.4" evidence="2"/>
<proteinExistence type="predicted"/>
<dbReference type="Pfam" id="PF16124">
    <property type="entry name" value="RecQ_Zn_bind"/>
    <property type="match status" value="1"/>
</dbReference>
<dbReference type="EMBL" id="JX156261">
    <property type="protein sequence ID" value="AGH55919.1"/>
    <property type="molecule type" value="Genomic_DNA"/>
</dbReference>
<feature type="non-terminal residue" evidence="4">
    <location>
        <position position="1"/>
    </location>
</feature>
<dbReference type="SMART" id="SM00956">
    <property type="entry name" value="RQC"/>
    <property type="match status" value="1"/>
</dbReference>
<dbReference type="GO" id="GO:0000166">
    <property type="term" value="F:nucleotide binding"/>
    <property type="evidence" value="ECO:0007669"/>
    <property type="project" value="InterPro"/>
</dbReference>
<dbReference type="Gene3D" id="1.10.10.10">
    <property type="entry name" value="Winged helix-like DNA-binding domain superfamily/Winged helix DNA-binding domain"/>
    <property type="match status" value="1"/>
</dbReference>
<dbReference type="GO" id="GO:0006281">
    <property type="term" value="P:DNA repair"/>
    <property type="evidence" value="ECO:0007669"/>
    <property type="project" value="InterPro"/>
</dbReference>
<evidence type="ECO:0000256" key="1">
    <source>
        <dbReference type="ARBA" id="ARBA00034617"/>
    </source>
</evidence>
<protein>
    <recommendedName>
        <fullName evidence="2">DNA 3'-5' helicase</fullName>
        <ecNumber evidence="2">5.6.2.4</ecNumber>
    </recommendedName>
</protein>
<organism evidence="4">
    <name type="scientific">Brachionus manjavacas</name>
    <dbReference type="NCBI Taxonomy" id="667381"/>
    <lineage>
        <taxon>Eukaryota</taxon>
        <taxon>Metazoa</taxon>
        <taxon>Spiralia</taxon>
        <taxon>Gnathifera</taxon>
        <taxon>Rotifera</taxon>
        <taxon>Eurotatoria</taxon>
        <taxon>Monogononta</taxon>
        <taxon>Pseudotrocha</taxon>
        <taxon>Ploima</taxon>
        <taxon>Brachionidae</taxon>
        <taxon>Brachionus</taxon>
    </lineage>
</organism>
<dbReference type="InterPro" id="IPR010997">
    <property type="entry name" value="HRDC-like_sf"/>
</dbReference>
<dbReference type="InterPro" id="IPR036390">
    <property type="entry name" value="WH_DNA-bd_sf"/>
</dbReference>
<dbReference type="SUPFAM" id="SSF46785">
    <property type="entry name" value="Winged helix' DNA-binding domain"/>
    <property type="match status" value="1"/>
</dbReference>
<dbReference type="SUPFAM" id="SSF47819">
    <property type="entry name" value="HRDC-like"/>
    <property type="match status" value="1"/>
</dbReference>
<accession>M4SMS7</accession>
<evidence type="ECO:0000313" key="4">
    <source>
        <dbReference type="EMBL" id="AGH55919.1"/>
    </source>
</evidence>
<dbReference type="Pfam" id="PF09382">
    <property type="entry name" value="RQC"/>
    <property type="match status" value="1"/>
</dbReference>
<dbReference type="InterPro" id="IPR032284">
    <property type="entry name" value="RecQ_Zn-bd"/>
</dbReference>
<comment type="catalytic activity">
    <reaction evidence="1">
        <text>Couples ATP hydrolysis with the unwinding of duplex DNA by translocating in the 3'-5' direction.</text>
        <dbReference type="EC" id="5.6.2.4"/>
    </reaction>
</comment>
<dbReference type="PROSITE" id="PS50967">
    <property type="entry name" value="HRDC"/>
    <property type="match status" value="1"/>
</dbReference>
<dbReference type="GO" id="GO:0003676">
    <property type="term" value="F:nucleic acid binding"/>
    <property type="evidence" value="ECO:0007669"/>
    <property type="project" value="InterPro"/>
</dbReference>
<dbReference type="Gene3D" id="1.10.150.80">
    <property type="entry name" value="HRDC domain"/>
    <property type="match status" value="1"/>
</dbReference>
<evidence type="ECO:0000259" key="3">
    <source>
        <dbReference type="PROSITE" id="PS50967"/>
    </source>
</evidence>
<reference evidence="4" key="1">
    <citation type="journal article" date="2013" name="J. Hered.">
        <title>Inventory and phylogenetic analysis of meiotic genes in monogonont rotifers.</title>
        <authorList>
            <person name="Hanson S.J."/>
            <person name="Schurko A.M."/>
            <person name="Hecox-Lea B."/>
            <person name="Mark Welch D.B."/>
            <person name="Stelzer C.P."/>
            <person name="Logsdon J.M.Jr."/>
        </authorList>
    </citation>
    <scope>NUCLEOTIDE SEQUENCE</scope>
</reference>
<dbReference type="InterPro" id="IPR002121">
    <property type="entry name" value="HRDC_dom"/>
</dbReference>
<evidence type="ECO:0000256" key="2">
    <source>
        <dbReference type="ARBA" id="ARBA00034808"/>
    </source>
</evidence>
<name>M4SMS7_9BILA</name>
<dbReference type="InterPro" id="IPR036388">
    <property type="entry name" value="WH-like_DNA-bd_sf"/>
</dbReference>
<gene>
    <name evidence="4" type="primary">RECQ2A</name>
</gene>
<dbReference type="InterPro" id="IPR018982">
    <property type="entry name" value="RQC_domain"/>
</dbReference>
<feature type="non-terminal residue" evidence="4">
    <location>
        <position position="276"/>
    </location>
</feature>